<proteinExistence type="inferred from homology"/>
<dbReference type="SUPFAM" id="SSF54211">
    <property type="entry name" value="Ribosomal protein S5 domain 2-like"/>
    <property type="match status" value="1"/>
</dbReference>
<dbReference type="InterPro" id="IPR050080">
    <property type="entry name" value="RNase_PH"/>
</dbReference>
<accession>A0A0G4HDZ5</accession>
<feature type="domain" description="Exoribonuclease phosphorolytic" evidence="3">
    <location>
        <begin position="44"/>
        <end position="188"/>
    </location>
</feature>
<dbReference type="Pfam" id="PF01138">
    <property type="entry name" value="RNase_PH"/>
    <property type="match status" value="1"/>
</dbReference>
<feature type="region of interest" description="Disordered" evidence="2">
    <location>
        <begin position="1"/>
        <end position="42"/>
    </location>
</feature>
<dbReference type="PhylomeDB" id="A0A0G4HDZ5"/>
<feature type="compositionally biased region" description="Low complexity" evidence="2">
    <location>
        <begin position="20"/>
        <end position="35"/>
    </location>
</feature>
<dbReference type="VEuPathDB" id="CryptoDB:Cvel_26543"/>
<dbReference type="EMBL" id="CDMZ01002392">
    <property type="protein sequence ID" value="CEM42158.1"/>
    <property type="molecule type" value="Genomic_DNA"/>
</dbReference>
<dbReference type="InterPro" id="IPR001247">
    <property type="entry name" value="ExoRNase_PH_dom1"/>
</dbReference>
<evidence type="ECO:0000256" key="2">
    <source>
        <dbReference type="SAM" id="MobiDB-lite"/>
    </source>
</evidence>
<dbReference type="AlphaFoldDB" id="A0A0G4HDZ5"/>
<dbReference type="InterPro" id="IPR020568">
    <property type="entry name" value="Ribosomal_Su5_D2-typ_SF"/>
</dbReference>
<evidence type="ECO:0000256" key="1">
    <source>
        <dbReference type="ARBA" id="ARBA00006678"/>
    </source>
</evidence>
<dbReference type="Gene3D" id="3.30.230.70">
    <property type="entry name" value="GHMP Kinase, N-terminal domain"/>
    <property type="match status" value="1"/>
</dbReference>
<reference evidence="4" key="1">
    <citation type="submission" date="2014-11" db="EMBL/GenBank/DDBJ databases">
        <authorList>
            <person name="Otto D Thomas"/>
            <person name="Naeem Raeece"/>
        </authorList>
    </citation>
    <scope>NUCLEOTIDE SEQUENCE</scope>
</reference>
<comment type="similarity">
    <text evidence="1">Belongs to the RNase PH family.</text>
</comment>
<dbReference type="GO" id="GO:0016075">
    <property type="term" value="P:rRNA catabolic process"/>
    <property type="evidence" value="ECO:0007669"/>
    <property type="project" value="TreeGrafter"/>
</dbReference>
<feature type="region of interest" description="Disordered" evidence="2">
    <location>
        <begin position="304"/>
        <end position="334"/>
    </location>
</feature>
<dbReference type="SUPFAM" id="SSF55666">
    <property type="entry name" value="Ribonuclease PH domain 2-like"/>
    <property type="match status" value="1"/>
</dbReference>
<evidence type="ECO:0000259" key="3">
    <source>
        <dbReference type="Pfam" id="PF01138"/>
    </source>
</evidence>
<organism evidence="4">
    <name type="scientific">Chromera velia CCMP2878</name>
    <dbReference type="NCBI Taxonomy" id="1169474"/>
    <lineage>
        <taxon>Eukaryota</taxon>
        <taxon>Sar</taxon>
        <taxon>Alveolata</taxon>
        <taxon>Colpodellida</taxon>
        <taxon>Chromeraceae</taxon>
        <taxon>Chromera</taxon>
    </lineage>
</organism>
<sequence>MTSTASTAGGATLLVPEDPVGPSASSSVPAPSLSSRADGRKVEQMRPLCMRVRALRTSRGSAYVSFGGERERKTQVVATVNGPRQALGRAAQAASASRGVLEVQCSIAPFISDFPAMETSEHHKKRDAIRNQANALSGELRECFSSVVLLDNFPRTVIDCKVLVLEDDGSVLPAAVVALSLALADAQISMRDLVAAVCVYAVEEEQSREPKGKPELAVDLTTNELRCFGRGPKGKSSLSELCLGLCPLRHGVALLRASGTHLSADISSNMVLLAEQACAEIGAGMRRCLVEACEVRAAARSGSGQEEDDLAPVGGGRAFGSAGDESMGVDAVAR</sequence>
<dbReference type="GO" id="GO:0034475">
    <property type="term" value="P:U4 snRNA 3'-end processing"/>
    <property type="evidence" value="ECO:0007669"/>
    <property type="project" value="TreeGrafter"/>
</dbReference>
<name>A0A0G4HDZ5_9ALVE</name>
<dbReference type="GO" id="GO:0000177">
    <property type="term" value="C:cytoplasmic exosome (RNase complex)"/>
    <property type="evidence" value="ECO:0007669"/>
    <property type="project" value="TreeGrafter"/>
</dbReference>
<dbReference type="GO" id="GO:0071028">
    <property type="term" value="P:nuclear mRNA surveillance"/>
    <property type="evidence" value="ECO:0007669"/>
    <property type="project" value="TreeGrafter"/>
</dbReference>
<gene>
    <name evidence="4" type="ORF">Cvel_26543</name>
</gene>
<protein>
    <recommendedName>
        <fullName evidence="3">Exoribonuclease phosphorolytic domain-containing protein</fullName>
    </recommendedName>
</protein>
<dbReference type="InterPro" id="IPR036345">
    <property type="entry name" value="ExoRNase_PH_dom2_sf"/>
</dbReference>
<feature type="compositionally biased region" description="Low complexity" evidence="2">
    <location>
        <begin position="1"/>
        <end position="12"/>
    </location>
</feature>
<dbReference type="GO" id="GO:0003723">
    <property type="term" value="F:RNA binding"/>
    <property type="evidence" value="ECO:0007669"/>
    <property type="project" value="TreeGrafter"/>
</dbReference>
<dbReference type="GO" id="GO:0071051">
    <property type="term" value="P:poly(A)-dependent snoRNA 3'-end processing"/>
    <property type="evidence" value="ECO:0007669"/>
    <property type="project" value="TreeGrafter"/>
</dbReference>
<dbReference type="GO" id="GO:0000176">
    <property type="term" value="C:nuclear exosome (RNase complex)"/>
    <property type="evidence" value="ECO:0007669"/>
    <property type="project" value="TreeGrafter"/>
</dbReference>
<dbReference type="InterPro" id="IPR027408">
    <property type="entry name" value="PNPase/RNase_PH_dom_sf"/>
</dbReference>
<dbReference type="PANTHER" id="PTHR11953:SF0">
    <property type="entry name" value="EXOSOME COMPLEX COMPONENT RRP41"/>
    <property type="match status" value="1"/>
</dbReference>
<dbReference type="PANTHER" id="PTHR11953">
    <property type="entry name" value="EXOSOME COMPLEX COMPONENT"/>
    <property type="match status" value="1"/>
</dbReference>
<evidence type="ECO:0000313" key="4">
    <source>
        <dbReference type="EMBL" id="CEM42158.1"/>
    </source>
</evidence>
<dbReference type="GO" id="GO:0005730">
    <property type="term" value="C:nucleolus"/>
    <property type="evidence" value="ECO:0007669"/>
    <property type="project" value="TreeGrafter"/>
</dbReference>